<proteinExistence type="predicted"/>
<dbReference type="Proteomes" id="UP000462212">
    <property type="component" value="Unassembled WGS sequence"/>
</dbReference>
<sequence length="386" mass="44748">MSNLFSLDFPFPMAKEDMNNPIERIMEDTRELPIRENPTIKPSSNGNSKSTLQGSGFLDEQINAGARQVIEEWRGNREQRQQVEQQHLIWLRKQEGTKLIWTPIKYKQLEEEIARDESGDFENVTWQSPTSREALELATHLRNSWDEDSCLAFDYLIDTQDQVDQTGNLTHIEVDVEGHDRNGHRLRVQRTLEVKISRRQEELEGALRQKNMMQLEWTIILKKPHPFALPPQAARYKTPHQLILEQLAQHELDKAIDERNHFLRKTFGPGSDLFHMERESTLGAHDWSFHTPVVQIRGPDGVVLRLVECRTDAEVDGEVICTHRMSLTESIPSGEQSHLFDLPIEGTDTERRIRQARWSISSAIDRCHASGSAERFVMDKWVGWSF</sequence>
<evidence type="ECO:0000313" key="1">
    <source>
        <dbReference type="EMBL" id="TVY35401.1"/>
    </source>
</evidence>
<protein>
    <submittedName>
        <fullName evidence="1">Uncharacterized protein</fullName>
    </submittedName>
</protein>
<name>A0A8H8RH92_9HELO</name>
<organism evidence="1 2">
    <name type="scientific">Lachnellula subtilissima</name>
    <dbReference type="NCBI Taxonomy" id="602034"/>
    <lineage>
        <taxon>Eukaryota</taxon>
        <taxon>Fungi</taxon>
        <taxon>Dikarya</taxon>
        <taxon>Ascomycota</taxon>
        <taxon>Pezizomycotina</taxon>
        <taxon>Leotiomycetes</taxon>
        <taxon>Helotiales</taxon>
        <taxon>Lachnaceae</taxon>
        <taxon>Lachnellula</taxon>
    </lineage>
</organism>
<keyword evidence="2" id="KW-1185">Reference proteome</keyword>
<accession>A0A8H8RH92</accession>
<evidence type="ECO:0000313" key="2">
    <source>
        <dbReference type="Proteomes" id="UP000462212"/>
    </source>
</evidence>
<reference evidence="1 2" key="1">
    <citation type="submission" date="2018-05" db="EMBL/GenBank/DDBJ databases">
        <title>Genome sequencing and assembly of the regulated plant pathogen Lachnellula willkommii and related sister species for the development of diagnostic species identification markers.</title>
        <authorList>
            <person name="Giroux E."/>
            <person name="Bilodeau G."/>
        </authorList>
    </citation>
    <scope>NUCLEOTIDE SEQUENCE [LARGE SCALE GENOMIC DNA]</scope>
    <source>
        <strain evidence="1 2">CBS 197.66</strain>
    </source>
</reference>
<comment type="caution">
    <text evidence="1">The sequence shown here is derived from an EMBL/GenBank/DDBJ whole genome shotgun (WGS) entry which is preliminary data.</text>
</comment>
<gene>
    <name evidence="1" type="ORF">LSUB1_G005809</name>
</gene>
<dbReference type="EMBL" id="QGMJ01000528">
    <property type="protein sequence ID" value="TVY35401.1"/>
    <property type="molecule type" value="Genomic_DNA"/>
</dbReference>
<dbReference type="OrthoDB" id="3499227at2759"/>
<dbReference type="AlphaFoldDB" id="A0A8H8RH92"/>